<feature type="region of interest" description="Disordered" evidence="4">
    <location>
        <begin position="115"/>
        <end position="136"/>
    </location>
</feature>
<accession>A0ABD6E9W4</accession>
<dbReference type="PANTHER" id="PTHR24171">
    <property type="entry name" value="ANKYRIN REPEAT DOMAIN-CONTAINING PROTEIN 39-RELATED"/>
    <property type="match status" value="1"/>
</dbReference>
<organism evidence="5 6">
    <name type="scientific">Gnathostoma spinigerum</name>
    <dbReference type="NCBI Taxonomy" id="75299"/>
    <lineage>
        <taxon>Eukaryota</taxon>
        <taxon>Metazoa</taxon>
        <taxon>Ecdysozoa</taxon>
        <taxon>Nematoda</taxon>
        <taxon>Chromadorea</taxon>
        <taxon>Rhabditida</taxon>
        <taxon>Spirurina</taxon>
        <taxon>Gnathostomatomorpha</taxon>
        <taxon>Gnathostomatoidea</taxon>
        <taxon>Gnathostomatidae</taxon>
        <taxon>Gnathostoma</taxon>
    </lineage>
</organism>
<protein>
    <recommendedName>
        <fullName evidence="7">ANK_REP_REGION domain-containing protein</fullName>
    </recommendedName>
</protein>
<keyword evidence="6" id="KW-1185">Reference proteome</keyword>
<dbReference type="InterPro" id="IPR002110">
    <property type="entry name" value="Ankyrin_rpt"/>
</dbReference>
<evidence type="ECO:0000256" key="3">
    <source>
        <dbReference type="PROSITE-ProRule" id="PRU00023"/>
    </source>
</evidence>
<dbReference type="PROSITE" id="PS50297">
    <property type="entry name" value="ANK_REP_REGION"/>
    <property type="match status" value="1"/>
</dbReference>
<sequence>MPTKHEVNIKAPEVEVTWSTDVSKAKRCNSLTDSPCETSSSTSTVDSEELEFGRCKSKGTMTTDMPQSSEANVPNVSDKVVTLNNKNSPVSKSENHKNNNISVYPYVEAPNKLQSNKKQIHHQKKKKEKVSNEKTCSVDLSATTSVAEKGPTHGLVDMQQLLDRTVIQEPVRLTYTKDNGDHSLRLANSSVVKFYTTANCLHSLTESGESRLSKISVPLSTNERKLNIQTPSRIAEKSILSRDELENENLRKMIDDSYKMAQGCSRWIRSFHESLVDGNPAVFVNKFNCILRILRKSDDRERYKKMSDQQFREHVMLGILRRFMDEVEQTTVFHHLAATRNVDKPCSKRNHGSCRLIRLILSLLSWEDVRLFLRVKTKRTGKTALHMAAITGEQCQMEALMNFDVAPDILDCSGRAPLHYAVMRNSLDIVKLLLWYGADISLKERECTPVQLASLNPDTLDVCDTLSFIYSVLLNFF</sequence>
<dbReference type="Proteomes" id="UP001608902">
    <property type="component" value="Unassembled WGS sequence"/>
</dbReference>
<evidence type="ECO:0008006" key="7">
    <source>
        <dbReference type="Google" id="ProtNLM"/>
    </source>
</evidence>
<keyword evidence="2 3" id="KW-0040">ANK repeat</keyword>
<keyword evidence="1" id="KW-0677">Repeat</keyword>
<dbReference type="SMART" id="SM00248">
    <property type="entry name" value="ANK"/>
    <property type="match status" value="2"/>
</dbReference>
<dbReference type="Pfam" id="PF12796">
    <property type="entry name" value="Ank_2"/>
    <property type="match status" value="1"/>
</dbReference>
<gene>
    <name evidence="5" type="ORF">AB6A40_003497</name>
</gene>
<evidence type="ECO:0000256" key="2">
    <source>
        <dbReference type="ARBA" id="ARBA00023043"/>
    </source>
</evidence>
<dbReference type="PRINTS" id="PR01415">
    <property type="entry name" value="ANKYRIN"/>
</dbReference>
<evidence type="ECO:0000256" key="4">
    <source>
        <dbReference type="SAM" id="MobiDB-lite"/>
    </source>
</evidence>
<dbReference type="PROSITE" id="PS50088">
    <property type="entry name" value="ANK_REPEAT"/>
    <property type="match status" value="1"/>
</dbReference>
<name>A0ABD6E9W4_9BILA</name>
<dbReference type="PANTHER" id="PTHR24171:SF8">
    <property type="entry name" value="BRCA1-ASSOCIATED RING DOMAIN PROTEIN 1"/>
    <property type="match status" value="1"/>
</dbReference>
<dbReference type="SUPFAM" id="SSF48403">
    <property type="entry name" value="Ankyrin repeat"/>
    <property type="match status" value="1"/>
</dbReference>
<reference evidence="5 6" key="1">
    <citation type="submission" date="2024-08" db="EMBL/GenBank/DDBJ databases">
        <title>Gnathostoma spinigerum genome.</title>
        <authorList>
            <person name="Gonzalez-Bertolin B."/>
            <person name="Monzon S."/>
            <person name="Zaballos A."/>
            <person name="Jimenez P."/>
            <person name="Dekumyoy P."/>
            <person name="Varona S."/>
            <person name="Cuesta I."/>
            <person name="Sumanam S."/>
            <person name="Adisakwattana P."/>
            <person name="Gasser R.B."/>
            <person name="Hernandez-Gonzalez A."/>
            <person name="Young N.D."/>
            <person name="Perteguer M.J."/>
        </authorList>
    </citation>
    <scope>NUCLEOTIDE SEQUENCE [LARGE SCALE GENOMIC DNA]</scope>
    <source>
        <strain evidence="5">AL3</strain>
        <tissue evidence="5">Liver</tissue>
    </source>
</reference>
<evidence type="ECO:0000313" key="6">
    <source>
        <dbReference type="Proteomes" id="UP001608902"/>
    </source>
</evidence>
<feature type="compositionally biased region" description="Basic residues" evidence="4">
    <location>
        <begin position="118"/>
        <end position="128"/>
    </location>
</feature>
<comment type="caution">
    <text evidence="5">The sequence shown here is derived from an EMBL/GenBank/DDBJ whole genome shotgun (WGS) entry which is preliminary data.</text>
</comment>
<feature type="repeat" description="ANK" evidence="3">
    <location>
        <begin position="413"/>
        <end position="445"/>
    </location>
</feature>
<dbReference type="Gene3D" id="1.25.40.20">
    <property type="entry name" value="Ankyrin repeat-containing domain"/>
    <property type="match status" value="1"/>
</dbReference>
<dbReference type="EMBL" id="JBGFUD010001814">
    <property type="protein sequence ID" value="MFH4976788.1"/>
    <property type="molecule type" value="Genomic_DNA"/>
</dbReference>
<evidence type="ECO:0000256" key="1">
    <source>
        <dbReference type="ARBA" id="ARBA00022737"/>
    </source>
</evidence>
<evidence type="ECO:0000313" key="5">
    <source>
        <dbReference type="EMBL" id="MFH4976788.1"/>
    </source>
</evidence>
<dbReference type="AlphaFoldDB" id="A0ABD6E9W4"/>
<proteinExistence type="predicted"/>
<dbReference type="InterPro" id="IPR036770">
    <property type="entry name" value="Ankyrin_rpt-contain_sf"/>
</dbReference>